<dbReference type="InterPro" id="IPR013783">
    <property type="entry name" value="Ig-like_fold"/>
</dbReference>
<dbReference type="Gene3D" id="2.60.40.740">
    <property type="match status" value="1"/>
</dbReference>
<evidence type="ECO:0000313" key="3">
    <source>
        <dbReference type="EMBL" id="APG63679.1"/>
    </source>
</evidence>
<reference evidence="3 4" key="1">
    <citation type="submission" date="2016-11" db="EMBL/GenBank/DDBJ databases">
        <title>Sphingorhabdus sp. LPB0140, isolated from marine environment.</title>
        <authorList>
            <person name="Kim E."/>
            <person name="Yi H."/>
        </authorList>
    </citation>
    <scope>NUCLEOTIDE SEQUENCE [LARGE SCALE GENOMIC DNA]</scope>
    <source>
        <strain evidence="3 4">LPB0140</strain>
    </source>
</reference>
<dbReference type="Gene3D" id="2.60.40.10">
    <property type="entry name" value="Immunoglobulins"/>
    <property type="match status" value="1"/>
</dbReference>
<evidence type="ECO:0000259" key="2">
    <source>
        <dbReference type="Pfam" id="PF01345"/>
    </source>
</evidence>
<evidence type="ECO:0000313" key="4">
    <source>
        <dbReference type="Proteomes" id="UP000242561"/>
    </source>
</evidence>
<dbReference type="STRING" id="1913578.LPB140_06995"/>
<keyword evidence="4" id="KW-1185">Reference proteome</keyword>
<name>A0A1L3JEZ6_9SPHN</name>
<dbReference type="SUPFAM" id="SSF117074">
    <property type="entry name" value="Hypothetical protein PA1324"/>
    <property type="match status" value="1"/>
</dbReference>
<organism evidence="3 4">
    <name type="scientific">Sphingorhabdus lutea</name>
    <dbReference type="NCBI Taxonomy" id="1913578"/>
    <lineage>
        <taxon>Bacteria</taxon>
        <taxon>Pseudomonadati</taxon>
        <taxon>Pseudomonadota</taxon>
        <taxon>Alphaproteobacteria</taxon>
        <taxon>Sphingomonadales</taxon>
        <taxon>Sphingomonadaceae</taxon>
        <taxon>Sphingorhabdus</taxon>
    </lineage>
</organism>
<dbReference type="KEGG" id="sphl:LPB140_06995"/>
<protein>
    <recommendedName>
        <fullName evidence="2">DUF11 domain-containing protein</fullName>
    </recommendedName>
</protein>
<sequence length="1729" mass="187423">MFCSAAILLGLATPAISQLNSQPVDEIVNTATAEWNVGGQRLSKSSNEVRFNVDRTSAQPVISLFHYTNASGGITANIPATTCQSSTGPMPVELTGAYSGFDNNAASIKPTTSIRAGEPLIIQLALAARNIHPNSIDSFNIVIITEEGDEEQIRISETDVNSGIFMGHIITSAIPPTPTKNNCILSVVPGSNLTISIDDSSSGNGLGNVNVDILIDPFGTSFDSGDGSAVDGTRVSIVDAVTGQPADVFGDDGISTFPNVLITGSTVTDASGQVYNFPPGFYRFPFLRPGRYRLVIEPPAPYSAPSNATASQLAALLDADGQPYDISDGSYGLEFTLFDPAPVRIDIPLDKPGLPLIISKTSSTVTAMPGDVIQYRITVKNSDNVRNTATITIKDILPSSLRYNIGTMRYNGVLITPQIAANGKSFTVDVPSLAAGQSGLLTYLAEVRQDAQPGDAINLASASDGFGSTSGTTDSTVRIIRDGISERFTIIGRLTDGGCGVDPKKANGIANVRVMMEDGRYTVTDNDGQYHFEGVQPGIHVVQIDPYSLPEGFTPTDCTQNTRSAGSAISRFVEGQGGGLKRADFVAVSDGRVLPKTAKNNDQEKNARPAPASKQADNAGRNEANNMRHDARAVSPPLSVPEIKTAKADEDKNEEINWFAGQTSGVAWVFPEENHNPRIKAIRAVVKHLPGQKVEMIVNGTKANPLNYDGLKKSPDGTVHISTWRSLPLQEGENILTAIVRNADGSEAERLERKVHYSTAPIFAQLVKEKSVLVADGVTRPVIAVRLTDRSGRPIQPESVGAFKVSAPHFPAVEVDAQQANQLSGLERGAPVWRVRGDNGIAYIELEPTMASGSVSIDFDFKDGEVSRMQHIEAWLGAGDRPWTIVGFAAGTIGFNKLDSGLQNLDNEDNPIHLDGRIALYAKGKVSGEWLMTMSYDSDKDKDETRFAGVIDPRSYYTVYADRSEQRYDAASIRHLYLKLERPQFYALFGDYETAINEPELARYQRSFNGIKAEYRNDRVAATVFGADTPYQFRREEIQGNGLSGPYALASRDIISNSEKITIETRDRLRDDKIIESKSLVRHIDYDIDYLAGTISFREPILSRSSGLDPQFIIAEYEVDGIGQRVINAGGRVRWNDSQNKLQIGATLIHDESDVETTNMAGADIIYHLDAQTQISAEFAHSDSKADTNSGQTDRGSATAWLIEAEHHSKIVDILAYIRKQGTGFGVGQNNVGLQGTRKYGADARLRLSDKLQLSVVGYREEFLENDTRRLAGSMELEYRNAISSLAAGLTHANDRLSDGSINKSTIAKLGGSHKFLNGKLELNAQTEFALGGQDESIDFPARHQIGARYAINNDIALVAGYEIAKGENIDARTLRAGFDVAPWSGARLTASANQQDIAEYGARSFAAYGLKQSFKLDDKWSLDFTIDGNQTLGGINNADILNEAQPVASGGFLGSNNSITEDFLALTGGATYRSDNWSWTSRAEFRDGAEVDRYGLTTAFIRQIQDGITAAGQFSWYDAKQENGASTSLAEAELSFAYRPFDSDWSFLNKMEIRQDKVRGATAGQSGPIGGAALLVNGDATSRRVINSLSVNYSPTLEKSLLNGGSLFLERSEFNLFWGTRYVFDKFGADDVEGWSNVIGGDMHFDISKHADIGLSGNVRIGQNARNFAYSVGPTITVAPVTNMNVTLGYNIVGFEDRDFEESRYTRSGPFITLKLKFDQESLAGFKL</sequence>
<proteinExistence type="predicted"/>
<dbReference type="InterPro" id="IPR047589">
    <property type="entry name" value="DUF11_rpt"/>
</dbReference>
<dbReference type="NCBIfam" id="TIGR01451">
    <property type="entry name" value="B_ant_repeat"/>
    <property type="match status" value="1"/>
</dbReference>
<gene>
    <name evidence="3" type="ORF">LPB140_06995</name>
</gene>
<evidence type="ECO:0000256" key="1">
    <source>
        <dbReference type="SAM" id="MobiDB-lite"/>
    </source>
</evidence>
<accession>A0A1L3JEZ6</accession>
<dbReference type="Proteomes" id="UP000242561">
    <property type="component" value="Chromosome"/>
</dbReference>
<dbReference type="EMBL" id="CP018154">
    <property type="protein sequence ID" value="APG63679.1"/>
    <property type="molecule type" value="Genomic_DNA"/>
</dbReference>
<feature type="domain" description="DUF11" evidence="2">
    <location>
        <begin position="356"/>
        <end position="464"/>
    </location>
</feature>
<dbReference type="Pfam" id="PF01345">
    <property type="entry name" value="DUF11"/>
    <property type="match status" value="1"/>
</dbReference>
<dbReference type="InterPro" id="IPR001434">
    <property type="entry name" value="OmcB-like_DUF11"/>
</dbReference>
<feature type="region of interest" description="Disordered" evidence="1">
    <location>
        <begin position="594"/>
        <end position="621"/>
    </location>
</feature>